<dbReference type="GeneID" id="42303317"/>
<reference evidence="8 9" key="1">
    <citation type="journal article" date="2007" name="Int. J. Syst. Evol. Microbiol.">
        <title>Natronorubrum sulfidifaciens sp. nov., an extremely haloalkaliphilic archaeon isolated from Aiding salt lake in Xin-Jiang, China.</title>
        <authorList>
            <person name="Cui H.L."/>
            <person name="Tohty D."/>
            <person name="Liu H.C."/>
            <person name="Liu S.J."/>
            <person name="Oren A."/>
            <person name="Zhou P.J."/>
        </authorList>
    </citation>
    <scope>NUCLEOTIDE SEQUENCE [LARGE SCALE GENOMIC DNA]</scope>
    <source>
        <strain evidence="8 9">7-3</strain>
        <plasmid evidence="8">unnamed2</plasmid>
    </source>
</reference>
<dbReference type="RefSeq" id="WP_152944329.1">
    <property type="nucleotide sequence ID" value="NZ_CP045490.1"/>
</dbReference>
<dbReference type="InterPro" id="IPR000834">
    <property type="entry name" value="Peptidase_M14"/>
</dbReference>
<evidence type="ECO:0000256" key="2">
    <source>
        <dbReference type="ARBA" id="ARBA00005988"/>
    </source>
</evidence>
<keyword evidence="3" id="KW-0645">Protease</keyword>
<dbReference type="SUPFAM" id="SSF53187">
    <property type="entry name" value="Zn-dependent exopeptidases"/>
    <property type="match status" value="1"/>
</dbReference>
<keyword evidence="4" id="KW-0378">Hydrolase</keyword>
<geneLocation type="plasmid" evidence="8 9">
    <name>unnamed2</name>
</geneLocation>
<evidence type="ECO:0000313" key="8">
    <source>
        <dbReference type="EMBL" id="QFU84770.1"/>
    </source>
</evidence>
<dbReference type="AlphaFoldDB" id="A0A5P9PA76"/>
<name>A0A5P9PA76_9EURY</name>
<dbReference type="Pfam" id="PF00246">
    <property type="entry name" value="Peptidase_M14"/>
    <property type="match status" value="1"/>
</dbReference>
<dbReference type="EMBL" id="CP045490">
    <property type="protein sequence ID" value="QFU84770.1"/>
    <property type="molecule type" value="Genomic_DNA"/>
</dbReference>
<evidence type="ECO:0000256" key="6">
    <source>
        <dbReference type="ARBA" id="ARBA00023049"/>
    </source>
</evidence>
<keyword evidence="9" id="KW-1185">Reference proteome</keyword>
<keyword evidence="8" id="KW-0614">Plasmid</keyword>
<dbReference type="KEGG" id="nas:GCU68_19865"/>
<gene>
    <name evidence="8" type="ORF">GCU68_19865</name>
</gene>
<keyword evidence="5" id="KW-0862">Zinc</keyword>
<proteinExistence type="inferred from homology"/>
<evidence type="ECO:0000259" key="7">
    <source>
        <dbReference type="PROSITE" id="PS52035"/>
    </source>
</evidence>
<evidence type="ECO:0000256" key="5">
    <source>
        <dbReference type="ARBA" id="ARBA00022833"/>
    </source>
</evidence>
<dbReference type="GO" id="GO:0008270">
    <property type="term" value="F:zinc ion binding"/>
    <property type="evidence" value="ECO:0007669"/>
    <property type="project" value="InterPro"/>
</dbReference>
<dbReference type="PROSITE" id="PS52035">
    <property type="entry name" value="PEPTIDASE_M14"/>
    <property type="match status" value="1"/>
</dbReference>
<dbReference type="SMART" id="SM00631">
    <property type="entry name" value="Zn_pept"/>
    <property type="match status" value="1"/>
</dbReference>
<feature type="domain" description="Peptidase M14" evidence="7">
    <location>
        <begin position="75"/>
        <end position="393"/>
    </location>
</feature>
<accession>A0A5P9PA76</accession>
<dbReference type="GO" id="GO:0006508">
    <property type="term" value="P:proteolysis"/>
    <property type="evidence" value="ECO:0007669"/>
    <property type="project" value="UniProtKB-KW"/>
</dbReference>
<dbReference type="Gene3D" id="3.40.630.10">
    <property type="entry name" value="Zn peptidases"/>
    <property type="match status" value="1"/>
</dbReference>
<organism evidence="8 9">
    <name type="scientific">Natronorubrum aibiense</name>
    <dbReference type="NCBI Taxonomy" id="348826"/>
    <lineage>
        <taxon>Archaea</taxon>
        <taxon>Methanobacteriati</taxon>
        <taxon>Methanobacteriota</taxon>
        <taxon>Stenosarchaea group</taxon>
        <taxon>Halobacteria</taxon>
        <taxon>Halobacteriales</taxon>
        <taxon>Natrialbaceae</taxon>
        <taxon>Natronorubrum</taxon>
    </lineage>
</organism>
<evidence type="ECO:0000313" key="9">
    <source>
        <dbReference type="Proteomes" id="UP000326170"/>
    </source>
</evidence>
<evidence type="ECO:0000256" key="3">
    <source>
        <dbReference type="ARBA" id="ARBA00022670"/>
    </source>
</evidence>
<evidence type="ECO:0000256" key="1">
    <source>
        <dbReference type="ARBA" id="ARBA00001947"/>
    </source>
</evidence>
<dbReference type="Proteomes" id="UP000326170">
    <property type="component" value="Plasmid unnamed2"/>
</dbReference>
<evidence type="ECO:0000256" key="4">
    <source>
        <dbReference type="ARBA" id="ARBA00022801"/>
    </source>
</evidence>
<dbReference type="GO" id="GO:0004181">
    <property type="term" value="F:metallocarboxypeptidase activity"/>
    <property type="evidence" value="ECO:0007669"/>
    <property type="project" value="InterPro"/>
</dbReference>
<dbReference type="GO" id="GO:0005615">
    <property type="term" value="C:extracellular space"/>
    <property type="evidence" value="ECO:0007669"/>
    <property type="project" value="TreeGrafter"/>
</dbReference>
<dbReference type="PANTHER" id="PTHR11705">
    <property type="entry name" value="PROTEASE FAMILY M14 CARBOXYPEPTIDASE A,B"/>
    <property type="match status" value="1"/>
</dbReference>
<comment type="similarity">
    <text evidence="2">Belongs to the peptidase M14 family.</text>
</comment>
<sequence>MCEKDIHIYVIVGIELYSQMNRNYLKSTRRTVLKTLGGAVTVGAVSGVASAGHDDDHIVPNGPWLTGEQEVRYDGFYDYEELVKRLEQIEQNTQGRVSVDTIGQSNQGRDIFRATVGDGAEDVFVITQQHGNEPTGTEAVLTNLLSLLGNNGTVAQDILDELTVHVVPRVNVDGAEIPQRYNIDSDAPARDTSEGFFTAGSEGVGWDINRYHDPDWEESRLYQNYPDEYPENPIPEAVAVQETVEAVDPLWIADVHNQGTYKDDDGDMIKSSIFWPINEHVEEGPQNLSKQLCRVIYDHAQPFGYANITQYPGGTYPGIARNGYGLRGLGSILLEHRAGVGQKSQGHLNRLALEQLMSIFEATADGSLYNVDPTAAEDIPERGDWHYKSLPPE</sequence>
<keyword evidence="6" id="KW-0482">Metalloprotease</keyword>
<comment type="cofactor">
    <cofactor evidence="1">
        <name>Zn(2+)</name>
        <dbReference type="ChEBI" id="CHEBI:29105"/>
    </cofactor>
</comment>
<protein>
    <submittedName>
        <fullName evidence="8">Peptidase M14</fullName>
    </submittedName>
</protein>
<dbReference type="OrthoDB" id="301140at2157"/>
<dbReference type="PANTHER" id="PTHR11705:SF143">
    <property type="entry name" value="SLL0236 PROTEIN"/>
    <property type="match status" value="1"/>
</dbReference>